<evidence type="ECO:0000313" key="2">
    <source>
        <dbReference type="EMBL" id="KAF9578279.1"/>
    </source>
</evidence>
<comment type="caution">
    <text evidence="2">The sequence shown here is derived from an EMBL/GenBank/DDBJ whole genome shotgun (WGS) entry which is preliminary data.</text>
</comment>
<proteinExistence type="predicted"/>
<feature type="region of interest" description="Disordered" evidence="1">
    <location>
        <begin position="73"/>
        <end position="95"/>
    </location>
</feature>
<keyword evidence="3" id="KW-1185">Reference proteome</keyword>
<dbReference type="Proteomes" id="UP000780801">
    <property type="component" value="Unassembled WGS sequence"/>
</dbReference>
<protein>
    <submittedName>
        <fullName evidence="2">Uncharacterized protein</fullName>
    </submittedName>
</protein>
<evidence type="ECO:0000313" key="3">
    <source>
        <dbReference type="Proteomes" id="UP000780801"/>
    </source>
</evidence>
<accession>A0A9P6FN39</accession>
<name>A0A9P6FN39_9FUNG</name>
<reference evidence="2" key="1">
    <citation type="journal article" date="2020" name="Fungal Divers.">
        <title>Resolving the Mortierellaceae phylogeny through synthesis of multi-gene phylogenetics and phylogenomics.</title>
        <authorList>
            <person name="Vandepol N."/>
            <person name="Liber J."/>
            <person name="Desiro A."/>
            <person name="Na H."/>
            <person name="Kennedy M."/>
            <person name="Barry K."/>
            <person name="Grigoriev I.V."/>
            <person name="Miller A.N."/>
            <person name="O'Donnell K."/>
            <person name="Stajich J.E."/>
            <person name="Bonito G."/>
        </authorList>
    </citation>
    <scope>NUCLEOTIDE SEQUENCE</scope>
    <source>
        <strain evidence="2">KOD1015</strain>
    </source>
</reference>
<dbReference type="AlphaFoldDB" id="A0A9P6FN39"/>
<evidence type="ECO:0000256" key="1">
    <source>
        <dbReference type="SAM" id="MobiDB-lite"/>
    </source>
</evidence>
<sequence>MDLALSWPELWLVRQILIQAAIPVEPEQFDQQWTLVYIRHCFQWTDHLQDLFLNMDFHGAAQQQLVEAFVERVQQQQEQPGPGHDHPLGFDGPQDPPTSMELLCPTATLRKRLLDNPSLSKTARLEIIRLELAFRRTGVDLGLSDATLTKVTAGAFDEALKGVQSHLARLQRQLD</sequence>
<dbReference type="EMBL" id="JAABOA010003829">
    <property type="protein sequence ID" value="KAF9578279.1"/>
    <property type="molecule type" value="Genomic_DNA"/>
</dbReference>
<organism evidence="2 3">
    <name type="scientific">Lunasporangiospora selenospora</name>
    <dbReference type="NCBI Taxonomy" id="979761"/>
    <lineage>
        <taxon>Eukaryota</taxon>
        <taxon>Fungi</taxon>
        <taxon>Fungi incertae sedis</taxon>
        <taxon>Mucoromycota</taxon>
        <taxon>Mortierellomycotina</taxon>
        <taxon>Mortierellomycetes</taxon>
        <taxon>Mortierellales</taxon>
        <taxon>Mortierellaceae</taxon>
        <taxon>Lunasporangiospora</taxon>
    </lineage>
</organism>
<gene>
    <name evidence="2" type="ORF">BGW38_006010</name>
</gene>